<proteinExistence type="predicted"/>
<comment type="caution">
    <text evidence="2">The sequence shown here is derived from an EMBL/GenBank/DDBJ whole genome shotgun (WGS) entry which is preliminary data.</text>
</comment>
<dbReference type="Proteomes" id="UP001204144">
    <property type="component" value="Unassembled WGS sequence"/>
</dbReference>
<keyword evidence="1" id="KW-0812">Transmembrane</keyword>
<organism evidence="2 3">
    <name type="scientific">Lacihabitans soyangensis</name>
    <dbReference type="NCBI Taxonomy" id="869394"/>
    <lineage>
        <taxon>Bacteria</taxon>
        <taxon>Pseudomonadati</taxon>
        <taxon>Bacteroidota</taxon>
        <taxon>Cytophagia</taxon>
        <taxon>Cytophagales</taxon>
        <taxon>Leadbetterellaceae</taxon>
        <taxon>Lacihabitans</taxon>
    </lineage>
</organism>
<evidence type="ECO:0008006" key="4">
    <source>
        <dbReference type="Google" id="ProtNLM"/>
    </source>
</evidence>
<dbReference type="Pfam" id="PF05751">
    <property type="entry name" value="FixH"/>
    <property type="match status" value="1"/>
</dbReference>
<reference evidence="2 3" key="1">
    <citation type="submission" date="2018-11" db="EMBL/GenBank/DDBJ databases">
        <title>Novel bacteria species description.</title>
        <authorList>
            <person name="Han J.-H."/>
        </authorList>
    </citation>
    <scope>NUCLEOTIDE SEQUENCE [LARGE SCALE GENOMIC DNA]</scope>
    <source>
        <strain evidence="2 3">KCTC23259</strain>
    </source>
</reference>
<gene>
    <name evidence="2" type="ORF">EGI31_01570</name>
</gene>
<dbReference type="InterPro" id="IPR008620">
    <property type="entry name" value="FixH"/>
</dbReference>
<sequence>MNWGHKIGLVYVGFVVFMLTLVVLCIKQKDIFLVTENYYSDELAYETRIQKVKNANALGKDLQILVKDDVDSVYLDLTKQSIGSTGSVVFYRPSSEKMDYKIPMNLDYNGQQRIYTGKLAGGLWTVKLEWEKAGQQYYKEEKIQL</sequence>
<keyword evidence="3" id="KW-1185">Reference proteome</keyword>
<accession>A0AAE3H095</accession>
<keyword evidence="1" id="KW-0472">Membrane</keyword>
<protein>
    <recommendedName>
        <fullName evidence="4">Nitrogen fixation protein FixH</fullName>
    </recommendedName>
</protein>
<evidence type="ECO:0000313" key="3">
    <source>
        <dbReference type="Proteomes" id="UP001204144"/>
    </source>
</evidence>
<evidence type="ECO:0000313" key="2">
    <source>
        <dbReference type="EMBL" id="MCP9761624.1"/>
    </source>
</evidence>
<dbReference type="EMBL" id="RJUF01000002">
    <property type="protein sequence ID" value="MCP9761624.1"/>
    <property type="molecule type" value="Genomic_DNA"/>
</dbReference>
<dbReference type="AlphaFoldDB" id="A0AAE3H095"/>
<evidence type="ECO:0000256" key="1">
    <source>
        <dbReference type="SAM" id="Phobius"/>
    </source>
</evidence>
<dbReference type="RefSeq" id="WP_255035365.1">
    <property type="nucleotide sequence ID" value="NZ_RJUF01000002.1"/>
</dbReference>
<feature type="transmembrane region" description="Helical" evidence="1">
    <location>
        <begin position="6"/>
        <end position="26"/>
    </location>
</feature>
<keyword evidence="1" id="KW-1133">Transmembrane helix</keyword>
<name>A0AAE3H095_9BACT</name>